<dbReference type="EMBL" id="LK996017">
    <property type="protein sequence ID" value="CDX03466.1"/>
    <property type="molecule type" value="Genomic_DNA"/>
</dbReference>
<protein>
    <submittedName>
        <fullName evidence="2">Integrase catalytic region</fullName>
    </submittedName>
</protein>
<dbReference type="PATRIC" id="fig|49338.4.peg.3844"/>
<reference evidence="2" key="1">
    <citation type="submission" date="2014-07" db="EMBL/GenBank/DDBJ databases">
        <authorList>
            <person name="Hornung V.Bastian."/>
        </authorList>
    </citation>
    <scope>NUCLEOTIDE SEQUENCE</scope>
    <source>
        <strain evidence="2">PCE-S</strain>
    </source>
</reference>
<name>A0A098B6G4_DESHA</name>
<organism evidence="2">
    <name type="scientific">Desulfitobacterium hafniense</name>
    <name type="common">Desulfitobacterium frappieri</name>
    <dbReference type="NCBI Taxonomy" id="49338"/>
    <lineage>
        <taxon>Bacteria</taxon>
        <taxon>Bacillati</taxon>
        <taxon>Bacillota</taxon>
        <taxon>Clostridia</taxon>
        <taxon>Eubacteriales</taxon>
        <taxon>Desulfitobacteriaceae</taxon>
        <taxon>Desulfitobacterium</taxon>
    </lineage>
</organism>
<dbReference type="SUPFAM" id="SSF53098">
    <property type="entry name" value="Ribonuclease H-like"/>
    <property type="match status" value="1"/>
</dbReference>
<evidence type="ECO:0000259" key="1">
    <source>
        <dbReference type="PROSITE" id="PS50994"/>
    </source>
</evidence>
<gene>
    <name evidence="2" type="ORF">DPCES_3580</name>
</gene>
<accession>A0A098B6G4</accession>
<proteinExistence type="predicted"/>
<dbReference type="InterPro" id="IPR001584">
    <property type="entry name" value="Integrase_cat-core"/>
</dbReference>
<evidence type="ECO:0000313" key="2">
    <source>
        <dbReference type="EMBL" id="CDX03466.1"/>
    </source>
</evidence>
<dbReference type="AlphaFoldDB" id="A0A098B6G4"/>
<dbReference type="RefSeq" id="WP_208926046.1">
    <property type="nucleotide sequence ID" value="NZ_LK996017.1"/>
</dbReference>
<dbReference type="Pfam" id="PF13683">
    <property type="entry name" value="rve_3"/>
    <property type="match status" value="1"/>
</dbReference>
<dbReference type="PANTHER" id="PTHR46889">
    <property type="entry name" value="TRANSPOSASE INSF FOR INSERTION SEQUENCE IS3B-RELATED"/>
    <property type="match status" value="1"/>
</dbReference>
<sequence>MDYQAIWKYVKDWLSYLLRLFTNLFKTKKKLQHENIILYLQLALFIHEVETGKRPKPKITPAFRQIMVLHAKRYSDWKSIIKVCQPATVIGWFNNKFSLYWFKKSKKGRPSISPKTIALIKRIHRDNPLFSPEKIHDQLVLLNVTDAPAPNTIAKYLPSTGKPPSEKQIQTWLTFLRNHAPDTWGMDFLTVPTLFFKVLYVLVIINHDTREIIHFAVTANPNAFWLVQQLRNATPYDHKPKYLVHDNDAVFTSSVFKNFLAGSGIKSKRTAIKAPWQNPYAERVIGTLRRELLDYMIPVNERHLEHLLGEYVHKYYNTHRAHQGIDGRTPIPSPEYPQTTMAETTLVAKPVLGGLYHTYEKVA</sequence>
<dbReference type="GO" id="GO:0015074">
    <property type="term" value="P:DNA integration"/>
    <property type="evidence" value="ECO:0007669"/>
    <property type="project" value="InterPro"/>
</dbReference>
<dbReference type="GO" id="GO:0003676">
    <property type="term" value="F:nucleic acid binding"/>
    <property type="evidence" value="ECO:0007669"/>
    <property type="project" value="InterPro"/>
</dbReference>
<dbReference type="Gene3D" id="3.30.420.10">
    <property type="entry name" value="Ribonuclease H-like superfamily/Ribonuclease H"/>
    <property type="match status" value="1"/>
</dbReference>
<dbReference type="InterPro" id="IPR012337">
    <property type="entry name" value="RNaseH-like_sf"/>
</dbReference>
<dbReference type="PANTHER" id="PTHR46889:SF4">
    <property type="entry name" value="TRANSPOSASE INSO FOR INSERTION SEQUENCE ELEMENT IS911B-RELATED"/>
    <property type="match status" value="1"/>
</dbReference>
<dbReference type="InterPro" id="IPR036397">
    <property type="entry name" value="RNaseH_sf"/>
</dbReference>
<dbReference type="InterPro" id="IPR050900">
    <property type="entry name" value="Transposase_IS3/IS150/IS904"/>
</dbReference>
<dbReference type="PROSITE" id="PS50994">
    <property type="entry name" value="INTEGRASE"/>
    <property type="match status" value="1"/>
</dbReference>
<feature type="domain" description="Integrase catalytic" evidence="1">
    <location>
        <begin position="177"/>
        <end position="338"/>
    </location>
</feature>